<accession>A0A3L9EKM0</accession>
<proteinExistence type="predicted"/>
<sequence length="148" mass="16788">MRELDPRTTTELINRWERLCGLPDECIPAGTQTLRQRQQRLDAKVNLAGGINEDFYLAQLAALGRPDATITRYDKSTFTCSSACTDAVNAPEWRYYWQVNMPAATNTTWMTCGDPCDSALRVWGDTVVECVLNKLCPSHTYVIFKYPE</sequence>
<evidence type="ECO:0000313" key="1">
    <source>
        <dbReference type="EMBL" id="RLY56985.1"/>
    </source>
</evidence>
<name>A0A3L9EKM0_ECOLX</name>
<reference evidence="1 2" key="1">
    <citation type="submission" date="2018-10" db="EMBL/GenBank/DDBJ databases">
        <title>Comparison of Escherichia coli isolates recovered from retail chicken and from chicken fecal samples by antimicrobial susceptibility test and whole genome sequencing.</title>
        <authorList>
            <person name="Tang B."/>
            <person name="Ma Y."/>
            <person name="He X."/>
            <person name="Cao L."/>
            <person name="Xia X."/>
            <person name="Yang H."/>
        </authorList>
    </citation>
    <scope>NUCLEOTIDE SEQUENCE [LARGE SCALE GENOMIC DNA]</scope>
    <source>
        <strain evidence="1 2">CMJH98b</strain>
    </source>
</reference>
<comment type="caution">
    <text evidence="1">The sequence shown here is derived from an EMBL/GenBank/DDBJ whole genome shotgun (WGS) entry which is preliminary data.</text>
</comment>
<evidence type="ECO:0000313" key="2">
    <source>
        <dbReference type="Proteomes" id="UP000281340"/>
    </source>
</evidence>
<gene>
    <name evidence="1" type="ORF">EAI46_14745</name>
</gene>
<dbReference type="EMBL" id="RDDM01000108">
    <property type="protein sequence ID" value="RLY56985.1"/>
    <property type="molecule type" value="Genomic_DNA"/>
</dbReference>
<dbReference type="Pfam" id="PF10076">
    <property type="entry name" value="Phage_Mu_Gp48"/>
    <property type="match status" value="1"/>
</dbReference>
<protein>
    <submittedName>
        <fullName evidence="1">DUF2313 domain-containing protein</fullName>
    </submittedName>
</protein>
<organism evidence="1 2">
    <name type="scientific">Escherichia coli</name>
    <dbReference type="NCBI Taxonomy" id="562"/>
    <lineage>
        <taxon>Bacteria</taxon>
        <taxon>Pseudomonadati</taxon>
        <taxon>Pseudomonadota</taxon>
        <taxon>Gammaproteobacteria</taxon>
        <taxon>Enterobacterales</taxon>
        <taxon>Enterobacteriaceae</taxon>
        <taxon>Escherichia</taxon>
    </lineage>
</organism>
<dbReference type="Proteomes" id="UP000281340">
    <property type="component" value="Unassembled WGS sequence"/>
</dbReference>
<dbReference type="InterPro" id="IPR018755">
    <property type="entry name" value="Phage_Mu_Gp48"/>
</dbReference>
<dbReference type="AlphaFoldDB" id="A0A3L9EKM0"/>